<proteinExistence type="predicted"/>
<gene>
    <name evidence="1" type="ORF">CKO28_06220</name>
</gene>
<organism evidence="1 2">
    <name type="scientific">Rhodovibrio sodomensis</name>
    <dbReference type="NCBI Taxonomy" id="1088"/>
    <lineage>
        <taxon>Bacteria</taxon>
        <taxon>Pseudomonadati</taxon>
        <taxon>Pseudomonadota</taxon>
        <taxon>Alphaproteobacteria</taxon>
        <taxon>Rhodospirillales</taxon>
        <taxon>Rhodovibrionaceae</taxon>
        <taxon>Rhodovibrio</taxon>
    </lineage>
</organism>
<evidence type="ECO:0000313" key="2">
    <source>
        <dbReference type="Proteomes" id="UP001296873"/>
    </source>
</evidence>
<evidence type="ECO:0000313" key="1">
    <source>
        <dbReference type="EMBL" id="MBK1667628.1"/>
    </source>
</evidence>
<comment type="caution">
    <text evidence="1">The sequence shown here is derived from an EMBL/GenBank/DDBJ whole genome shotgun (WGS) entry which is preliminary data.</text>
</comment>
<name>A0ABS1DD04_9PROT</name>
<protein>
    <submittedName>
        <fullName evidence="1">Uncharacterized protein</fullName>
    </submittedName>
</protein>
<accession>A0ABS1DD04</accession>
<sequence>MTTTVHTVAGTRRSLEITPVGASSLPIDALTTWLKPHVDAVCEHLDGEMSVTIGLIPLEMASAAVSAGELALVAPEIEDGRACVMLVSEQSGPVDDVAIVRAETSNLNTGDLIATARPGS</sequence>
<dbReference type="EMBL" id="NRRL01000009">
    <property type="protein sequence ID" value="MBK1667628.1"/>
    <property type="molecule type" value="Genomic_DNA"/>
</dbReference>
<reference evidence="1 2" key="1">
    <citation type="journal article" date="2020" name="Microorganisms">
        <title>Osmotic Adaptation and Compatible Solute Biosynthesis of Phototrophic Bacteria as Revealed from Genome Analyses.</title>
        <authorList>
            <person name="Imhoff J.F."/>
            <person name="Rahn T."/>
            <person name="Kunzel S."/>
            <person name="Keller A."/>
            <person name="Neulinger S.C."/>
        </authorList>
    </citation>
    <scope>NUCLEOTIDE SEQUENCE [LARGE SCALE GENOMIC DNA]</scope>
    <source>
        <strain evidence="1 2">DSM 9895</strain>
    </source>
</reference>
<dbReference type="Proteomes" id="UP001296873">
    <property type="component" value="Unassembled WGS sequence"/>
</dbReference>
<keyword evidence="2" id="KW-1185">Reference proteome</keyword>
<dbReference type="RefSeq" id="WP_200339788.1">
    <property type="nucleotide sequence ID" value="NZ_NRRL01000009.1"/>
</dbReference>